<feature type="region of interest" description="Disordered" evidence="4">
    <location>
        <begin position="536"/>
        <end position="643"/>
    </location>
</feature>
<dbReference type="EMBL" id="GL433841">
    <property type="protein sequence ID" value="EFN56514.1"/>
    <property type="molecule type" value="Genomic_DNA"/>
</dbReference>
<dbReference type="Gene3D" id="2.20.25.10">
    <property type="match status" value="1"/>
</dbReference>
<dbReference type="Gene3D" id="3.10.620.30">
    <property type="match status" value="1"/>
</dbReference>
<reference evidence="6 7" key="1">
    <citation type="journal article" date="2010" name="Plant Cell">
        <title>The Chlorella variabilis NC64A genome reveals adaptation to photosymbiosis, coevolution with viruses, and cryptic sex.</title>
        <authorList>
            <person name="Blanc G."/>
            <person name="Duncan G."/>
            <person name="Agarkova I."/>
            <person name="Borodovsky M."/>
            <person name="Gurnon J."/>
            <person name="Kuo A."/>
            <person name="Lindquist E."/>
            <person name="Lucas S."/>
            <person name="Pangilinan J."/>
            <person name="Polle J."/>
            <person name="Salamov A."/>
            <person name="Terry A."/>
            <person name="Yamada T."/>
            <person name="Dunigan D.D."/>
            <person name="Grigoriev I.V."/>
            <person name="Claverie J.M."/>
            <person name="Van Etten J.L."/>
        </authorList>
    </citation>
    <scope>NUCLEOTIDE SEQUENCE [LARGE SCALE GENOMIC DNA]</scope>
    <source>
        <strain evidence="6 7">NC64A</strain>
    </source>
</reference>
<dbReference type="Proteomes" id="UP000008141">
    <property type="component" value="Unassembled WGS sequence"/>
</dbReference>
<dbReference type="eggNOG" id="KOG0909">
    <property type="taxonomic scope" value="Eukaryota"/>
</dbReference>
<evidence type="ECO:0000313" key="7">
    <source>
        <dbReference type="Proteomes" id="UP000008141"/>
    </source>
</evidence>
<keyword evidence="3" id="KW-0862">Zinc</keyword>
<protein>
    <recommendedName>
        <fullName evidence="5">Transglutaminase-like domain-containing protein</fullName>
    </recommendedName>
</protein>
<evidence type="ECO:0000256" key="3">
    <source>
        <dbReference type="ARBA" id="ARBA00022833"/>
    </source>
</evidence>
<dbReference type="SUPFAM" id="SSF54001">
    <property type="entry name" value="Cysteine proteinases"/>
    <property type="match status" value="1"/>
</dbReference>
<feature type="compositionally biased region" description="Pro residues" evidence="4">
    <location>
        <begin position="603"/>
        <end position="617"/>
    </location>
</feature>
<dbReference type="KEGG" id="cvr:CHLNCDRAFT_144118"/>
<dbReference type="GO" id="GO:0005829">
    <property type="term" value="C:cytosol"/>
    <property type="evidence" value="ECO:0007669"/>
    <property type="project" value="TreeGrafter"/>
</dbReference>
<dbReference type="InterPro" id="IPR002931">
    <property type="entry name" value="Transglutaminase-like"/>
</dbReference>
<gene>
    <name evidence="6" type="ORF">CHLNCDRAFT_144118</name>
</gene>
<dbReference type="GO" id="GO:0046872">
    <property type="term" value="F:metal ion binding"/>
    <property type="evidence" value="ECO:0007669"/>
    <property type="project" value="UniProtKB-KW"/>
</dbReference>
<evidence type="ECO:0000256" key="1">
    <source>
        <dbReference type="ARBA" id="ARBA00009390"/>
    </source>
</evidence>
<dbReference type="PANTHER" id="PTHR12143:SF19">
    <property type="entry name" value="PEPTIDE-N(4)-(N-ACETYL-BETA-GLUCOSAMINYL)ASPARAGINE AMIDASE"/>
    <property type="match status" value="1"/>
</dbReference>
<evidence type="ECO:0000313" key="6">
    <source>
        <dbReference type="EMBL" id="EFN56514.1"/>
    </source>
</evidence>
<accession>E1ZBY3</accession>
<dbReference type="GeneID" id="17356321"/>
<dbReference type="AlphaFoldDB" id="E1ZBY3"/>
<dbReference type="SMART" id="SM00460">
    <property type="entry name" value="TGc"/>
    <property type="match status" value="1"/>
</dbReference>
<feature type="compositionally biased region" description="Low complexity" evidence="4">
    <location>
        <begin position="580"/>
        <end position="601"/>
    </location>
</feature>
<dbReference type="FunCoup" id="E1ZBY3">
    <property type="interactions" value="109"/>
</dbReference>
<evidence type="ECO:0000256" key="2">
    <source>
        <dbReference type="ARBA" id="ARBA00022723"/>
    </source>
</evidence>
<feature type="compositionally biased region" description="Low complexity" evidence="4">
    <location>
        <begin position="536"/>
        <end position="569"/>
    </location>
</feature>
<dbReference type="PANTHER" id="PTHR12143">
    <property type="entry name" value="PEPTIDE N-GLYCANASE PNGASE -RELATED"/>
    <property type="match status" value="1"/>
</dbReference>
<name>E1ZBY3_CHLVA</name>
<dbReference type="GO" id="GO:0005634">
    <property type="term" value="C:nucleus"/>
    <property type="evidence" value="ECO:0007669"/>
    <property type="project" value="TreeGrafter"/>
</dbReference>
<feature type="domain" description="Transglutaminase-like" evidence="5">
    <location>
        <begin position="171"/>
        <end position="223"/>
    </location>
</feature>
<dbReference type="InterPro" id="IPR038765">
    <property type="entry name" value="Papain-like_cys_pep_sf"/>
</dbReference>
<dbReference type="RefSeq" id="XP_005848616.1">
    <property type="nucleotide sequence ID" value="XM_005848554.1"/>
</dbReference>
<keyword evidence="2" id="KW-0479">Metal-binding</keyword>
<dbReference type="OrthoDB" id="409136at2759"/>
<organism evidence="7">
    <name type="scientific">Chlorella variabilis</name>
    <name type="common">Green alga</name>
    <dbReference type="NCBI Taxonomy" id="554065"/>
    <lineage>
        <taxon>Eukaryota</taxon>
        <taxon>Viridiplantae</taxon>
        <taxon>Chlorophyta</taxon>
        <taxon>core chlorophytes</taxon>
        <taxon>Trebouxiophyceae</taxon>
        <taxon>Chlorellales</taxon>
        <taxon>Chlorellaceae</taxon>
        <taxon>Chlorella clade</taxon>
        <taxon>Chlorella</taxon>
    </lineage>
</organism>
<proteinExistence type="inferred from homology"/>
<keyword evidence="7" id="KW-1185">Reference proteome</keyword>
<dbReference type="Pfam" id="PF01841">
    <property type="entry name" value="Transglut_core"/>
    <property type="match status" value="1"/>
</dbReference>
<comment type="similarity">
    <text evidence="1">Belongs to the transglutaminase-like superfamily. PNGase family.</text>
</comment>
<sequence>MDADEALARALQLEEEAALAAQQRQAAAHHLRGAAAATAAFSQQVEGTLAKVLGYEDELAQAMALSVMPLPRLEASADEACAVSTAMGEQPPLNRRDALAFELLSWFKQDFFRWVSAPPCAACGAANTHSTGAVAPTAEEAAHKAGRTELFRCGQCGAATRFPRYNDPVKLLETRRGRCGEWANCFTLAAGLEARLTMDWEDHIWAECWSPSQRRWMHLDPCEAAADKPLLYEAGWGKRLSYVVAVGRHGVADVTRRYTTQYDESRRQLVSEGWLAGYLRHVTGRLRAGLSPELRRELEQRDELDRRQLLSSGTAAAEEVALPARQTGDAAWLAARGEDGSGVARASGGTGAGGAAAVKPPGTRYRLAKDEHLAAASPRRLCGGAVRASGENAPGEAAQRAFDGSPTTKWLDFGKEGAWLEYRLPAEQPQAVLAAYALTSANDSPERDPRHVMLEAWDKGRGAWVMLDEQRSLSFPQRHHRLVLRVSGCVSGATPSRRFRLRVLAVADPAAANSVQLACLDLYVLKRVEQAQQQQQAEEQAQPQPQAAEAAEQQQQTANGTTAAAGEPAQQPKGGEPAVERLAALQLQEEQQAQQQQVELQEPPDPAAPAAPAPSLAPPSDSSSPAGEAGNPWAALFQGGSPT</sequence>
<dbReference type="OMA" id="GIRSSKW"/>
<dbReference type="GO" id="GO:0000224">
    <property type="term" value="F:peptide-N4-(N-acetyl-beta-glucosaminyl)asparagine amidase activity"/>
    <property type="evidence" value="ECO:0007669"/>
    <property type="project" value="TreeGrafter"/>
</dbReference>
<dbReference type="InParanoid" id="E1ZBY3"/>
<dbReference type="GO" id="GO:0006516">
    <property type="term" value="P:glycoprotein catabolic process"/>
    <property type="evidence" value="ECO:0007669"/>
    <property type="project" value="TreeGrafter"/>
</dbReference>
<evidence type="ECO:0000259" key="5">
    <source>
        <dbReference type="SMART" id="SM00460"/>
    </source>
</evidence>
<evidence type="ECO:0000256" key="4">
    <source>
        <dbReference type="SAM" id="MobiDB-lite"/>
    </source>
</evidence>
<dbReference type="STRING" id="554065.E1ZBY3"/>
<dbReference type="InterPro" id="IPR050883">
    <property type="entry name" value="PNGase"/>
</dbReference>